<evidence type="ECO:0000256" key="4">
    <source>
        <dbReference type="ARBA" id="ARBA00022679"/>
    </source>
</evidence>
<evidence type="ECO:0000256" key="7">
    <source>
        <dbReference type="ARBA" id="ARBA00023136"/>
    </source>
</evidence>
<dbReference type="KEGG" id="pmuc:ING2E5A_1833"/>
<dbReference type="Proteomes" id="UP000178485">
    <property type="component" value="Chromosome i"/>
</dbReference>
<dbReference type="RefSeq" id="WP_071137093.1">
    <property type="nucleotide sequence ID" value="NZ_DUQN01000097.1"/>
</dbReference>
<evidence type="ECO:0000256" key="6">
    <source>
        <dbReference type="ARBA" id="ARBA00022989"/>
    </source>
</evidence>
<keyword evidence="5 8" id="KW-0812">Transmembrane</keyword>
<organism evidence="9 10">
    <name type="scientific">Petrimonas mucosa</name>
    <dbReference type="NCBI Taxonomy" id="1642646"/>
    <lineage>
        <taxon>Bacteria</taxon>
        <taxon>Pseudomonadati</taxon>
        <taxon>Bacteroidota</taxon>
        <taxon>Bacteroidia</taxon>
        <taxon>Bacteroidales</taxon>
        <taxon>Dysgonomonadaceae</taxon>
        <taxon>Petrimonas</taxon>
    </lineage>
</organism>
<dbReference type="InterPro" id="IPR050297">
    <property type="entry name" value="LipidA_mod_glycosyltrf_83"/>
</dbReference>
<feature type="transmembrane region" description="Helical" evidence="8">
    <location>
        <begin position="309"/>
        <end position="326"/>
    </location>
</feature>
<keyword evidence="7 8" id="KW-0472">Membrane</keyword>
<evidence type="ECO:0000256" key="1">
    <source>
        <dbReference type="ARBA" id="ARBA00004651"/>
    </source>
</evidence>
<accession>A0A1G4G7Z0</accession>
<keyword evidence="3" id="KW-0328">Glycosyltransferase</keyword>
<dbReference type="AlphaFoldDB" id="A0A1G4G7Z0"/>
<gene>
    <name evidence="9" type="ORF">ING2E5A_1833</name>
</gene>
<feature type="transmembrane region" description="Helical" evidence="8">
    <location>
        <begin position="338"/>
        <end position="358"/>
    </location>
</feature>
<feature type="transmembrane region" description="Helical" evidence="8">
    <location>
        <begin position="398"/>
        <end position="417"/>
    </location>
</feature>
<feature type="transmembrane region" description="Helical" evidence="8">
    <location>
        <begin position="364"/>
        <end position="391"/>
    </location>
</feature>
<feature type="transmembrane region" description="Helical" evidence="8">
    <location>
        <begin position="200"/>
        <end position="221"/>
    </location>
</feature>
<dbReference type="EMBL" id="LT608328">
    <property type="protein sequence ID" value="SCM58494.1"/>
    <property type="molecule type" value="Genomic_DNA"/>
</dbReference>
<dbReference type="GO" id="GO:0009103">
    <property type="term" value="P:lipopolysaccharide biosynthetic process"/>
    <property type="evidence" value="ECO:0007669"/>
    <property type="project" value="UniProtKB-ARBA"/>
</dbReference>
<evidence type="ECO:0000256" key="2">
    <source>
        <dbReference type="ARBA" id="ARBA00022475"/>
    </source>
</evidence>
<evidence type="ECO:0000313" key="10">
    <source>
        <dbReference type="Proteomes" id="UP000178485"/>
    </source>
</evidence>
<feature type="transmembrane region" description="Helical" evidence="8">
    <location>
        <begin position="119"/>
        <end position="142"/>
    </location>
</feature>
<evidence type="ECO:0000256" key="3">
    <source>
        <dbReference type="ARBA" id="ARBA00022676"/>
    </source>
</evidence>
<name>A0A1G4G7Z0_9BACT</name>
<dbReference type="GO" id="GO:0016763">
    <property type="term" value="F:pentosyltransferase activity"/>
    <property type="evidence" value="ECO:0007669"/>
    <property type="project" value="TreeGrafter"/>
</dbReference>
<keyword evidence="10" id="KW-1185">Reference proteome</keyword>
<keyword evidence="6 8" id="KW-1133">Transmembrane helix</keyword>
<feature type="transmembrane region" description="Helical" evidence="8">
    <location>
        <begin position="250"/>
        <end position="273"/>
    </location>
</feature>
<dbReference type="GO" id="GO:0010041">
    <property type="term" value="P:response to iron(III) ion"/>
    <property type="evidence" value="ECO:0007669"/>
    <property type="project" value="TreeGrafter"/>
</dbReference>
<keyword evidence="4" id="KW-0808">Transferase</keyword>
<proteinExistence type="predicted"/>
<dbReference type="PANTHER" id="PTHR33908:SF3">
    <property type="entry name" value="UNDECAPRENYL PHOSPHATE-ALPHA-4-AMINO-4-DEOXY-L-ARABINOSE ARABINOSYL TRANSFERASE"/>
    <property type="match status" value="1"/>
</dbReference>
<evidence type="ECO:0000256" key="5">
    <source>
        <dbReference type="ARBA" id="ARBA00022692"/>
    </source>
</evidence>
<comment type="subcellular location">
    <subcellularLocation>
        <location evidence="1">Cell membrane</location>
        <topology evidence="1">Multi-pass membrane protein</topology>
    </subcellularLocation>
</comment>
<dbReference type="GO" id="GO:0005886">
    <property type="term" value="C:plasma membrane"/>
    <property type="evidence" value="ECO:0007669"/>
    <property type="project" value="UniProtKB-SubCell"/>
</dbReference>
<dbReference type="STRING" id="1642646.ING2E5A_1833"/>
<protein>
    <submittedName>
        <fullName evidence="9">Uncharacterized protein</fullName>
    </submittedName>
</protein>
<keyword evidence="2" id="KW-1003">Cell membrane</keyword>
<feature type="transmembrane region" description="Helical" evidence="8">
    <location>
        <begin position="285"/>
        <end position="303"/>
    </location>
</feature>
<evidence type="ECO:0000256" key="8">
    <source>
        <dbReference type="SAM" id="Phobius"/>
    </source>
</evidence>
<dbReference type="PANTHER" id="PTHR33908">
    <property type="entry name" value="MANNOSYLTRANSFERASE YKCB-RELATED"/>
    <property type="match status" value="1"/>
</dbReference>
<evidence type="ECO:0000313" key="9">
    <source>
        <dbReference type="EMBL" id="SCM58494.1"/>
    </source>
</evidence>
<reference evidence="9 10" key="1">
    <citation type="submission" date="2016-08" db="EMBL/GenBank/DDBJ databases">
        <authorList>
            <person name="Seilhamer J.J."/>
        </authorList>
    </citation>
    <scope>NUCLEOTIDE SEQUENCE [LARGE SCALE GENOMIC DNA]</scope>
    <source>
        <strain evidence="9">ING2-E5A</strain>
    </source>
</reference>
<feature type="transmembrane region" description="Helical" evidence="8">
    <location>
        <begin position="162"/>
        <end position="188"/>
    </location>
</feature>
<sequence>MKRNYLYLIWFAALLPVMLLRDYTPDNELRYLSIVDEALQSGHLFTFTNQGIPYADKPPLYFWLMMAGKLLLGGHRIWFLSLLSFLPAVVIVRTMSVWVRREEGVDLNLASLMMMTTGLFTGLALVVRMDMLMCMFIVLALHTFFKIYRGRGRKRDSLLFPLYVFLALFSKGPVGILVPLVSTLIFLLYRRRLHTWSDYWGWKSLLVLLLGCAIWFAGVYLEAGSGYLHNLLVHQTVDRGINAFHHKEPFYYYGITVWYSLAPWMFLAVGLIIAGAVRRNIQREVEQFFLTVILSSLLMLSLISSKLAVYLLPAFPFFIYLTALLLRKFGEENGWLRLSLAIPALIFAPALPVLLLFLSRREDAFYAGFPLVQLAAAIISLCGVAVLYLLVKKQLYRSIRVMATGVLLTLFVAGLSMPEMNRYLGWRELCETAVGLAAEKQTSNYYVYGIRRAENMDVFLKKDVIFADREEILQERLDGGVLMLSDKTVRKEREIRDFLAGKERHRVGNNWIVKL</sequence>
<feature type="transmembrane region" description="Helical" evidence="8">
    <location>
        <begin position="77"/>
        <end position="99"/>
    </location>
</feature>